<accession>A0ABX3TTW2</accession>
<evidence type="ECO:0000313" key="2">
    <source>
        <dbReference type="Proteomes" id="UP000192722"/>
    </source>
</evidence>
<dbReference type="RefSeq" id="WP_084984593.1">
    <property type="nucleotide sequence ID" value="NZ_CBCSCF010000005.1"/>
</dbReference>
<gene>
    <name evidence="1" type="ORF">BS639_24185</name>
</gene>
<reference evidence="1 2" key="1">
    <citation type="journal article" date="2017" name="Int. J. Syst. Evol. Microbiol.">
        <title>Rouxiella badensis sp. nov. and Rouxiella silvae sp. nov. isolated from peat bog soil in Germany and emendation of the genus description.</title>
        <authorList>
            <person name="Le Fleche-Mateos A."/>
            <person name="Kugler J.H."/>
            <person name="Hansen S.H."/>
            <person name="Syldatk C."/>
            <person name="Hausmann R."/>
            <person name="Lomprez F."/>
            <person name="Vandenbogaert M."/>
            <person name="Manuguerra J.C."/>
            <person name="Grimont P.A."/>
        </authorList>
    </citation>
    <scope>NUCLEOTIDE SEQUENCE [LARGE SCALE GENOMIC DNA]</scope>
    <source>
        <strain evidence="1 2">213</strain>
    </source>
</reference>
<dbReference type="EMBL" id="MRWD01000102">
    <property type="protein sequence ID" value="ORJ18650.1"/>
    <property type="molecule type" value="Genomic_DNA"/>
</dbReference>
<organism evidence="1 2">
    <name type="scientific">Rouxiella silvae</name>
    <dbReference type="NCBI Taxonomy" id="1646373"/>
    <lineage>
        <taxon>Bacteria</taxon>
        <taxon>Pseudomonadati</taxon>
        <taxon>Pseudomonadota</taxon>
        <taxon>Gammaproteobacteria</taxon>
        <taxon>Enterobacterales</taxon>
        <taxon>Yersiniaceae</taxon>
        <taxon>Rouxiella</taxon>
    </lineage>
</organism>
<dbReference type="Proteomes" id="UP000192722">
    <property type="component" value="Unassembled WGS sequence"/>
</dbReference>
<name>A0ABX3TTW2_9GAMM</name>
<protein>
    <submittedName>
        <fullName evidence="1">Uncharacterized protein</fullName>
    </submittedName>
</protein>
<sequence>MKKKDSQEKMTARIPGLSTPLCRRGEMPLCQDAVAPRKGVLAQAIMELGHVNKTLYFLNYIELVKERKSTLFRGVR</sequence>
<evidence type="ECO:0000313" key="1">
    <source>
        <dbReference type="EMBL" id="ORJ18650.1"/>
    </source>
</evidence>
<comment type="caution">
    <text evidence="1">The sequence shown here is derived from an EMBL/GenBank/DDBJ whole genome shotgun (WGS) entry which is preliminary data.</text>
</comment>
<keyword evidence="2" id="KW-1185">Reference proteome</keyword>
<proteinExistence type="predicted"/>